<protein>
    <submittedName>
        <fullName evidence="1">Nitrogen regulatory protein P-II</fullName>
    </submittedName>
</protein>
<dbReference type="InterPro" id="IPR017918">
    <property type="entry name" value="N-reg_PII_CS"/>
</dbReference>
<dbReference type="InterPro" id="IPR015867">
    <property type="entry name" value="N-reg_PII/ATP_PRibTrfase_C"/>
</dbReference>
<dbReference type="PANTHER" id="PTHR30115">
    <property type="entry name" value="NITROGEN REGULATORY PROTEIN P-II"/>
    <property type="match status" value="1"/>
</dbReference>
<dbReference type="Pfam" id="PF00543">
    <property type="entry name" value="P-II"/>
    <property type="match status" value="1"/>
</dbReference>
<dbReference type="GO" id="GO:0006808">
    <property type="term" value="P:regulation of nitrogen utilization"/>
    <property type="evidence" value="ECO:0007669"/>
    <property type="project" value="InterPro"/>
</dbReference>
<reference evidence="1" key="1">
    <citation type="submission" date="2018-06" db="EMBL/GenBank/DDBJ databases">
        <authorList>
            <person name="Zhirakovskaya E."/>
        </authorList>
    </citation>
    <scope>NUCLEOTIDE SEQUENCE</scope>
</reference>
<accession>A0A3B1C1I6</accession>
<dbReference type="Gene3D" id="3.30.70.120">
    <property type="match status" value="1"/>
</dbReference>
<dbReference type="GO" id="GO:0005829">
    <property type="term" value="C:cytosol"/>
    <property type="evidence" value="ECO:0007669"/>
    <property type="project" value="TreeGrafter"/>
</dbReference>
<dbReference type="AlphaFoldDB" id="A0A3B1C1I6"/>
<evidence type="ECO:0000313" key="1">
    <source>
        <dbReference type="EMBL" id="VAX16750.1"/>
    </source>
</evidence>
<dbReference type="SUPFAM" id="SSF54913">
    <property type="entry name" value="GlnB-like"/>
    <property type="match status" value="1"/>
</dbReference>
<dbReference type="SMART" id="SM00938">
    <property type="entry name" value="P-II"/>
    <property type="match status" value="1"/>
</dbReference>
<dbReference type="GO" id="GO:0030234">
    <property type="term" value="F:enzyme regulator activity"/>
    <property type="evidence" value="ECO:0007669"/>
    <property type="project" value="InterPro"/>
</dbReference>
<proteinExistence type="predicted"/>
<dbReference type="PANTHER" id="PTHR30115:SF11">
    <property type="entry name" value="NITROGEN REGULATORY PROTEIN P-II HOMOLOG"/>
    <property type="match status" value="1"/>
</dbReference>
<gene>
    <name evidence="1" type="ORF">MNBD_NITROSPINAE02-1861</name>
</gene>
<dbReference type="GO" id="GO:0005524">
    <property type="term" value="F:ATP binding"/>
    <property type="evidence" value="ECO:0007669"/>
    <property type="project" value="TreeGrafter"/>
</dbReference>
<sequence length="114" mass="12650">MKLIRFYTRPENMENIREKLFEMGAPGLSVTDALGIGKPLGQMTHEKGEPAHLPQFRKRICVEVVADDKDTQALAASLAELCRTGKFGDGKIFIINVDDAIRVRTGERGADSLY</sequence>
<dbReference type="PROSITE" id="PS00638">
    <property type="entry name" value="PII_GLNB_CTER"/>
    <property type="match status" value="1"/>
</dbReference>
<dbReference type="InterPro" id="IPR011322">
    <property type="entry name" value="N-reg_PII-like_a/b"/>
</dbReference>
<name>A0A3B1C1I6_9ZZZZ</name>
<dbReference type="InterPro" id="IPR002187">
    <property type="entry name" value="N-reg_PII"/>
</dbReference>
<dbReference type="PROSITE" id="PS51343">
    <property type="entry name" value="PII_GLNB_DOM"/>
    <property type="match status" value="1"/>
</dbReference>
<organism evidence="1">
    <name type="scientific">hydrothermal vent metagenome</name>
    <dbReference type="NCBI Taxonomy" id="652676"/>
    <lineage>
        <taxon>unclassified sequences</taxon>
        <taxon>metagenomes</taxon>
        <taxon>ecological metagenomes</taxon>
    </lineage>
</organism>
<dbReference type="PRINTS" id="PR00340">
    <property type="entry name" value="PIIGLNB"/>
</dbReference>
<dbReference type="EMBL" id="UOGE01000014">
    <property type="protein sequence ID" value="VAX16750.1"/>
    <property type="molecule type" value="Genomic_DNA"/>
</dbReference>